<proteinExistence type="predicted"/>
<accession>A0ACB9Z3H9</accession>
<gene>
    <name evidence="1" type="ORF">F4820DRAFT_276696</name>
</gene>
<evidence type="ECO:0000313" key="1">
    <source>
        <dbReference type="EMBL" id="KAI4865847.1"/>
    </source>
</evidence>
<dbReference type="EMBL" id="MU393466">
    <property type="protein sequence ID" value="KAI4865847.1"/>
    <property type="molecule type" value="Genomic_DNA"/>
</dbReference>
<comment type="caution">
    <text evidence="1">The sequence shown here is derived from an EMBL/GenBank/DDBJ whole genome shotgun (WGS) entry which is preliminary data.</text>
</comment>
<sequence>MSANAVVPPLPAENGIHVWRTAVVMPFITFCFVAARFYCRAYIVRRSWTIDDYIVAGTMVSIIIHAVLIANATYHGMGLHIWQFTPELNSEYYLWIGISSEFYVLSLAGFKSALILLYLQIFGVNRKFRIACYITLFYTLGYLTCNALTEFLGCHPIAKKWHSNLPGHCINTVAANIAYGAGHMTSDLIIGILPLTMIWRLQFPTTKQKIGLSLALSCGLIAWAVACVRWAISTYNMLIYDRPWWAGISFTFSILEVNTGLICACAATFSPLFNTFSTRVKSWTSKATTSWHNGTRKASVSWRSTRDEKETGTSWRHMSLPGGPVPPPPARTVHAIPSNDSLEGSAYSMEPIVSSNARPGHQSDDEFAHFDLQGLQALHPDDRRIV</sequence>
<dbReference type="Proteomes" id="UP001497700">
    <property type="component" value="Unassembled WGS sequence"/>
</dbReference>
<name>A0ACB9Z3H9_9PEZI</name>
<organism evidence="1 2">
    <name type="scientific">Hypoxylon rubiginosum</name>
    <dbReference type="NCBI Taxonomy" id="110542"/>
    <lineage>
        <taxon>Eukaryota</taxon>
        <taxon>Fungi</taxon>
        <taxon>Dikarya</taxon>
        <taxon>Ascomycota</taxon>
        <taxon>Pezizomycotina</taxon>
        <taxon>Sordariomycetes</taxon>
        <taxon>Xylariomycetidae</taxon>
        <taxon>Xylariales</taxon>
        <taxon>Hypoxylaceae</taxon>
        <taxon>Hypoxylon</taxon>
    </lineage>
</organism>
<evidence type="ECO:0000313" key="2">
    <source>
        <dbReference type="Proteomes" id="UP001497700"/>
    </source>
</evidence>
<protein>
    <submittedName>
        <fullName evidence="1">Uncharacterized protein</fullName>
    </submittedName>
</protein>
<reference evidence="1 2" key="1">
    <citation type="journal article" date="2022" name="New Phytol.">
        <title>Ecological generalism drives hyperdiversity of secondary metabolite gene clusters in xylarialean endophytes.</title>
        <authorList>
            <person name="Franco M.E.E."/>
            <person name="Wisecaver J.H."/>
            <person name="Arnold A.E."/>
            <person name="Ju Y.M."/>
            <person name="Slot J.C."/>
            <person name="Ahrendt S."/>
            <person name="Moore L.P."/>
            <person name="Eastman K.E."/>
            <person name="Scott K."/>
            <person name="Konkel Z."/>
            <person name="Mondo S.J."/>
            <person name="Kuo A."/>
            <person name="Hayes R.D."/>
            <person name="Haridas S."/>
            <person name="Andreopoulos B."/>
            <person name="Riley R."/>
            <person name="LaButti K."/>
            <person name="Pangilinan J."/>
            <person name="Lipzen A."/>
            <person name="Amirebrahimi M."/>
            <person name="Yan J."/>
            <person name="Adam C."/>
            <person name="Keymanesh K."/>
            <person name="Ng V."/>
            <person name="Louie K."/>
            <person name="Northen T."/>
            <person name="Drula E."/>
            <person name="Henrissat B."/>
            <person name="Hsieh H.M."/>
            <person name="Youens-Clark K."/>
            <person name="Lutzoni F."/>
            <person name="Miadlikowska J."/>
            <person name="Eastwood D.C."/>
            <person name="Hamelin R.C."/>
            <person name="Grigoriev I.V."/>
            <person name="U'Ren J.M."/>
        </authorList>
    </citation>
    <scope>NUCLEOTIDE SEQUENCE [LARGE SCALE GENOMIC DNA]</scope>
    <source>
        <strain evidence="1 2">CBS 119005</strain>
    </source>
</reference>
<keyword evidence="2" id="KW-1185">Reference proteome</keyword>